<protein>
    <recommendedName>
        <fullName evidence="2">C2H2-type domain-containing protein</fullName>
    </recommendedName>
</protein>
<keyword evidence="1" id="KW-0479">Metal-binding</keyword>
<dbReference type="PROSITE" id="PS00028">
    <property type="entry name" value="ZINC_FINGER_C2H2_1"/>
    <property type="match status" value="1"/>
</dbReference>
<evidence type="ECO:0000313" key="3">
    <source>
        <dbReference type="EMBL" id="ORY10878.1"/>
    </source>
</evidence>
<keyword evidence="4" id="KW-1185">Reference proteome</keyword>
<sequence>MNNSTESRLRASIVAPSWVTNSARPLNTFELASAVSQSLGYFHTRGRGCTWEFVFDACKPLLEETRSGSVNLIHFTVREYYLNGSGKLTMPPLNGRLEVTPGCLKALVKGLDLLDTSQPQDQQDIDIAEIVKSGYGLVKDTDRASDGEEWSALVDVLDILDEHHQAIEESVRKHGLAPESIEDVQDKSVPSFLMGFPYLSRMVFRAQRFDGMLKQQAFRNGQDAEKYRLEKDPTLFGQVIQSLRGSIFHLIQTKDPRMKAPLPEYALYCRFWSCGEFFRTEKKLEEHELFHCGGIRCNEPSCPFHHIGFTLFDGLKRHTRKYHPPAKLPAKSTVIRRRFLRVEVFGGRSYGCGRRFCSEEGLEVHRASRRGTLCDRDFSAEVGGRKPSDPDGTAHITTNPKSLLEIREGQRQRIFEDSDEDLVLDEYDFAESEARYNKEKKLLQSKQIDLNVPSLRATSPLQEIMLLANITLEHLPPRTQELGRYLRNTD</sequence>
<feature type="domain" description="C2H2-type" evidence="2">
    <location>
        <begin position="267"/>
        <end position="293"/>
    </location>
</feature>
<evidence type="ECO:0000313" key="4">
    <source>
        <dbReference type="Proteomes" id="UP000193144"/>
    </source>
</evidence>
<proteinExistence type="predicted"/>
<evidence type="ECO:0000259" key="2">
    <source>
        <dbReference type="PROSITE" id="PS50157"/>
    </source>
</evidence>
<dbReference type="EMBL" id="MCFA01000067">
    <property type="protein sequence ID" value="ORY10878.1"/>
    <property type="molecule type" value="Genomic_DNA"/>
</dbReference>
<dbReference type="OrthoDB" id="21416at2759"/>
<accession>A0A1Y1ZKU1</accession>
<gene>
    <name evidence="3" type="ORF">BCR34DRAFT_614953</name>
</gene>
<dbReference type="Proteomes" id="UP000193144">
    <property type="component" value="Unassembled WGS sequence"/>
</dbReference>
<organism evidence="3 4">
    <name type="scientific">Clohesyomyces aquaticus</name>
    <dbReference type="NCBI Taxonomy" id="1231657"/>
    <lineage>
        <taxon>Eukaryota</taxon>
        <taxon>Fungi</taxon>
        <taxon>Dikarya</taxon>
        <taxon>Ascomycota</taxon>
        <taxon>Pezizomycotina</taxon>
        <taxon>Dothideomycetes</taxon>
        <taxon>Pleosporomycetidae</taxon>
        <taxon>Pleosporales</taxon>
        <taxon>Lindgomycetaceae</taxon>
        <taxon>Clohesyomyces</taxon>
    </lineage>
</organism>
<comment type="caution">
    <text evidence="3">The sequence shown here is derived from an EMBL/GenBank/DDBJ whole genome shotgun (WGS) entry which is preliminary data.</text>
</comment>
<dbReference type="PROSITE" id="PS50157">
    <property type="entry name" value="ZINC_FINGER_C2H2_2"/>
    <property type="match status" value="1"/>
</dbReference>
<keyword evidence="1" id="KW-0863">Zinc-finger</keyword>
<dbReference type="AlphaFoldDB" id="A0A1Y1ZKU1"/>
<dbReference type="GO" id="GO:0008270">
    <property type="term" value="F:zinc ion binding"/>
    <property type="evidence" value="ECO:0007669"/>
    <property type="project" value="UniProtKB-KW"/>
</dbReference>
<keyword evidence="1" id="KW-0862">Zinc</keyword>
<evidence type="ECO:0000256" key="1">
    <source>
        <dbReference type="PROSITE-ProRule" id="PRU00042"/>
    </source>
</evidence>
<dbReference type="InterPro" id="IPR013087">
    <property type="entry name" value="Znf_C2H2_type"/>
</dbReference>
<reference evidence="3 4" key="1">
    <citation type="submission" date="2016-07" db="EMBL/GenBank/DDBJ databases">
        <title>Pervasive Adenine N6-methylation of Active Genes in Fungi.</title>
        <authorList>
            <consortium name="DOE Joint Genome Institute"/>
            <person name="Mondo S.J."/>
            <person name="Dannebaum R.O."/>
            <person name="Kuo R.C."/>
            <person name="Labutti K."/>
            <person name="Haridas S."/>
            <person name="Kuo A."/>
            <person name="Salamov A."/>
            <person name="Ahrendt S.R."/>
            <person name="Lipzen A."/>
            <person name="Sullivan W."/>
            <person name="Andreopoulos W.B."/>
            <person name="Clum A."/>
            <person name="Lindquist E."/>
            <person name="Daum C."/>
            <person name="Ramamoorthy G.K."/>
            <person name="Gryganskyi A."/>
            <person name="Culley D."/>
            <person name="Magnuson J.K."/>
            <person name="James T.Y."/>
            <person name="O'Malley M.A."/>
            <person name="Stajich J.E."/>
            <person name="Spatafora J.W."/>
            <person name="Visel A."/>
            <person name="Grigoriev I.V."/>
        </authorList>
    </citation>
    <scope>NUCLEOTIDE SEQUENCE [LARGE SCALE GENOMIC DNA]</scope>
    <source>
        <strain evidence="3 4">CBS 115471</strain>
    </source>
</reference>
<name>A0A1Y1ZKU1_9PLEO</name>